<keyword evidence="3" id="KW-1185">Reference proteome</keyword>
<dbReference type="EMBL" id="FQZE01000019">
    <property type="protein sequence ID" value="SHJ42791.1"/>
    <property type="molecule type" value="Genomic_DNA"/>
</dbReference>
<dbReference type="Pfam" id="PF05168">
    <property type="entry name" value="HEPN"/>
    <property type="match status" value="1"/>
</dbReference>
<protein>
    <submittedName>
        <fullName evidence="2">HEPN domain-containing protein</fullName>
    </submittedName>
</protein>
<evidence type="ECO:0000313" key="3">
    <source>
        <dbReference type="Proteomes" id="UP000184050"/>
    </source>
</evidence>
<sequence length="132" mass="15490">MTRANNQIVAAWIEKGDHDLGSAKVIFQYIPEYFDTVAFHCQQAVEKYLKALLIFHEIEFPRTHDLPFLLELLSRKMDVDSNQFDKAIVLNGFAVEIRYPNLTIKLSKEELHEAIEIAEYFRIFTEQQIKTQ</sequence>
<organism evidence="2 3">
    <name type="scientific">Tangfeifania diversioriginum</name>
    <dbReference type="NCBI Taxonomy" id="1168035"/>
    <lineage>
        <taxon>Bacteria</taxon>
        <taxon>Pseudomonadati</taxon>
        <taxon>Bacteroidota</taxon>
        <taxon>Bacteroidia</taxon>
        <taxon>Marinilabiliales</taxon>
        <taxon>Prolixibacteraceae</taxon>
        <taxon>Tangfeifania</taxon>
    </lineage>
</organism>
<reference evidence="2 3" key="1">
    <citation type="submission" date="2016-11" db="EMBL/GenBank/DDBJ databases">
        <authorList>
            <person name="Jaros S."/>
            <person name="Januszkiewicz K."/>
            <person name="Wedrychowicz H."/>
        </authorList>
    </citation>
    <scope>NUCLEOTIDE SEQUENCE [LARGE SCALE GENOMIC DNA]</scope>
    <source>
        <strain evidence="2 3">DSM 27063</strain>
    </source>
</reference>
<dbReference type="Proteomes" id="UP000184050">
    <property type="component" value="Unassembled WGS sequence"/>
</dbReference>
<gene>
    <name evidence="2" type="ORF">SAMN05444280_11930</name>
</gene>
<feature type="domain" description="HEPN" evidence="1">
    <location>
        <begin position="15"/>
        <end position="121"/>
    </location>
</feature>
<dbReference type="PROSITE" id="PS50910">
    <property type="entry name" value="HEPN"/>
    <property type="match status" value="1"/>
</dbReference>
<dbReference type="SUPFAM" id="SSF81593">
    <property type="entry name" value="Nucleotidyltransferase substrate binding subunit/domain"/>
    <property type="match status" value="1"/>
</dbReference>
<evidence type="ECO:0000313" key="2">
    <source>
        <dbReference type="EMBL" id="SHJ42791.1"/>
    </source>
</evidence>
<dbReference type="STRING" id="1168035.SAMN05444280_11930"/>
<dbReference type="RefSeq" id="WP_073170001.1">
    <property type="nucleotide sequence ID" value="NZ_FQZE01000019.1"/>
</dbReference>
<dbReference type="SMART" id="SM00748">
    <property type="entry name" value="HEPN"/>
    <property type="match status" value="1"/>
</dbReference>
<evidence type="ECO:0000259" key="1">
    <source>
        <dbReference type="PROSITE" id="PS50910"/>
    </source>
</evidence>
<name>A0A1M6J7Z4_9BACT</name>
<dbReference type="InterPro" id="IPR007842">
    <property type="entry name" value="HEPN_dom"/>
</dbReference>
<proteinExistence type="predicted"/>
<dbReference type="Gene3D" id="1.20.120.330">
    <property type="entry name" value="Nucleotidyltransferases domain 2"/>
    <property type="match status" value="1"/>
</dbReference>
<dbReference type="AlphaFoldDB" id="A0A1M6J7Z4"/>
<dbReference type="OrthoDB" id="9808176at2"/>
<accession>A0A1M6J7Z4</accession>